<evidence type="ECO:0000256" key="4">
    <source>
        <dbReference type="ARBA" id="ARBA00049417"/>
    </source>
</evidence>
<name>A0A378I6D3_9GAMM</name>
<dbReference type="SUPFAM" id="SSF56300">
    <property type="entry name" value="Metallo-dependent phosphatases"/>
    <property type="match status" value="1"/>
</dbReference>
<dbReference type="STRING" id="28083.Lbir_2241"/>
<protein>
    <recommendedName>
        <fullName evidence="5">Bis(5'-nucleosyl)-tetraphosphatase, symmetrical</fullName>
        <ecNumber evidence="5">3.6.1.41</ecNumber>
    </recommendedName>
    <alternativeName>
        <fullName evidence="5">Ap4A hydrolase</fullName>
    </alternativeName>
    <alternativeName>
        <fullName evidence="5">Diadenosine 5',5'''-P1,P4-tetraphosphate pyrophosphohydrolase</fullName>
    </alternativeName>
    <alternativeName>
        <fullName evidence="5">Diadenosine tetraphosphatase</fullName>
    </alternativeName>
</protein>
<dbReference type="InterPro" id="IPR004843">
    <property type="entry name" value="Calcineurin-like_PHP"/>
</dbReference>
<dbReference type="GO" id="GO:0008803">
    <property type="term" value="F:bis(5'-nucleosyl)-tetraphosphatase (symmetrical) activity"/>
    <property type="evidence" value="ECO:0007669"/>
    <property type="project" value="UniProtKB-UniRule"/>
</dbReference>
<dbReference type="NCBIfam" id="NF001204">
    <property type="entry name" value="PRK00166.1"/>
    <property type="match status" value="1"/>
</dbReference>
<evidence type="ECO:0000256" key="1">
    <source>
        <dbReference type="ARBA" id="ARBA00003413"/>
    </source>
</evidence>
<comment type="catalytic activity">
    <reaction evidence="4 5">
        <text>P(1),P(4)-bis(5'-adenosyl) tetraphosphate + H2O = 2 ADP + 2 H(+)</text>
        <dbReference type="Rhea" id="RHEA:24252"/>
        <dbReference type="ChEBI" id="CHEBI:15377"/>
        <dbReference type="ChEBI" id="CHEBI:15378"/>
        <dbReference type="ChEBI" id="CHEBI:58141"/>
        <dbReference type="ChEBI" id="CHEBI:456216"/>
        <dbReference type="EC" id="3.6.1.41"/>
    </reaction>
</comment>
<accession>A0A378I6D3</accession>
<dbReference type="CDD" id="cd07422">
    <property type="entry name" value="MPP_ApaH"/>
    <property type="match status" value="1"/>
</dbReference>
<dbReference type="Gene3D" id="3.60.21.10">
    <property type="match status" value="1"/>
</dbReference>
<proteinExistence type="inferred from homology"/>
<dbReference type="InterPro" id="IPR029052">
    <property type="entry name" value="Metallo-depent_PP-like"/>
</dbReference>
<dbReference type="PANTHER" id="PTHR40942:SF4">
    <property type="entry name" value="CYTOCHROME C5"/>
    <property type="match status" value="1"/>
</dbReference>
<keyword evidence="9" id="KW-1185">Reference proteome</keyword>
<dbReference type="PIRSF" id="PIRSF000903">
    <property type="entry name" value="B5n-ttraPtase_sm"/>
    <property type="match status" value="1"/>
</dbReference>
<dbReference type="Proteomes" id="UP000255066">
    <property type="component" value="Unassembled WGS sequence"/>
</dbReference>
<dbReference type="Pfam" id="PF00149">
    <property type="entry name" value="Metallophos"/>
    <property type="match status" value="1"/>
</dbReference>
<dbReference type="HAMAP" id="MF_00199">
    <property type="entry name" value="ApaH"/>
    <property type="match status" value="1"/>
</dbReference>
<dbReference type="AlphaFoldDB" id="A0A378I6D3"/>
<evidence type="ECO:0000313" key="7">
    <source>
        <dbReference type="EMBL" id="KTC68708.1"/>
    </source>
</evidence>
<reference evidence="7 9" key="1">
    <citation type="submission" date="2015-11" db="EMBL/GenBank/DDBJ databases">
        <title>Genomic analysis of 38 Legionella species identifies large and diverse effector repertoires.</title>
        <authorList>
            <person name="Burstein D."/>
            <person name="Amaro F."/>
            <person name="Zusman T."/>
            <person name="Lifshitz Z."/>
            <person name="Cohen O."/>
            <person name="Gilbert J.A."/>
            <person name="Pupko T."/>
            <person name="Shuman H.A."/>
            <person name="Segal G."/>
        </authorList>
    </citation>
    <scope>NUCLEOTIDE SEQUENCE [LARGE SCALE GENOMIC DNA]</scope>
    <source>
        <strain evidence="7 9">CDC#1407-AL-14</strain>
    </source>
</reference>
<evidence type="ECO:0000256" key="3">
    <source>
        <dbReference type="ARBA" id="ARBA00022801"/>
    </source>
</evidence>
<keyword evidence="3 5" id="KW-0378">Hydrolase</keyword>
<evidence type="ECO:0000313" key="10">
    <source>
        <dbReference type="Proteomes" id="UP000255066"/>
    </source>
</evidence>
<organism evidence="8 10">
    <name type="scientific">Legionella birminghamensis</name>
    <dbReference type="NCBI Taxonomy" id="28083"/>
    <lineage>
        <taxon>Bacteria</taxon>
        <taxon>Pseudomonadati</taxon>
        <taxon>Pseudomonadota</taxon>
        <taxon>Gammaproteobacteria</taxon>
        <taxon>Legionellales</taxon>
        <taxon>Legionellaceae</taxon>
        <taxon>Legionella</taxon>
    </lineage>
</organism>
<evidence type="ECO:0000256" key="2">
    <source>
        <dbReference type="ARBA" id="ARBA00005419"/>
    </source>
</evidence>
<dbReference type="Proteomes" id="UP000054735">
    <property type="component" value="Unassembled WGS sequence"/>
</dbReference>
<gene>
    <name evidence="5 8" type="primary">apaH</name>
    <name evidence="7" type="ORF">Lbir_2241</name>
    <name evidence="8" type="ORF">NCTC12437_00059</name>
</gene>
<dbReference type="EC" id="3.6.1.41" evidence="5"/>
<sequence>MPDYAIGDIQGCYDPLMRLLDSIHFNERADRIWLVGDLVNRGPESLKVLRFIKNLPLKPVITLGNHDLHLLVRLFDQQQKKINADDTLHAILAAPDREELGDWLRQQSILVHAPDLDIVICHAGIAPLWDLDTAKRLAAELEQVLHSPDYKQFLAAMYGNEPSLWQDDLIGMDRLRAITNYFTRMRFCDKNGRLVLNYKGTIAQAPANLIPWFAVPHRIPIEAQIVFGHWAALRGYCPVPRIHAIDTGCLWGGQLTALRLQDKKRFAVSGQ</sequence>
<dbReference type="EMBL" id="UGNW01000001">
    <property type="protein sequence ID" value="STX30306.1"/>
    <property type="molecule type" value="Genomic_DNA"/>
</dbReference>
<dbReference type="InterPro" id="IPR004617">
    <property type="entry name" value="ApaH"/>
</dbReference>
<dbReference type="PANTHER" id="PTHR40942">
    <property type="match status" value="1"/>
</dbReference>
<comment type="similarity">
    <text evidence="2 5">Belongs to the Ap4A hydrolase family.</text>
</comment>
<evidence type="ECO:0000313" key="9">
    <source>
        <dbReference type="Proteomes" id="UP000054735"/>
    </source>
</evidence>
<evidence type="ECO:0000313" key="8">
    <source>
        <dbReference type="EMBL" id="STX30306.1"/>
    </source>
</evidence>
<comment type="function">
    <text evidence="1 5">Hydrolyzes diadenosine 5',5'''-P1,P4-tetraphosphate to yield ADP.</text>
</comment>
<dbReference type="RefSeq" id="WP_058524254.1">
    <property type="nucleotide sequence ID" value="NZ_CAAAHV010000015.1"/>
</dbReference>
<dbReference type="EMBL" id="LNXT01000044">
    <property type="protein sequence ID" value="KTC68708.1"/>
    <property type="molecule type" value="Genomic_DNA"/>
</dbReference>
<feature type="domain" description="Calcineurin-like phosphoesterase" evidence="6">
    <location>
        <begin position="5"/>
        <end position="143"/>
    </location>
</feature>
<evidence type="ECO:0000259" key="6">
    <source>
        <dbReference type="Pfam" id="PF00149"/>
    </source>
</evidence>
<evidence type="ECO:0000256" key="5">
    <source>
        <dbReference type="HAMAP-Rule" id="MF_00199"/>
    </source>
</evidence>
<reference evidence="8 10" key="2">
    <citation type="submission" date="2018-06" db="EMBL/GenBank/DDBJ databases">
        <authorList>
            <consortium name="Pathogen Informatics"/>
            <person name="Doyle S."/>
        </authorList>
    </citation>
    <scope>NUCLEOTIDE SEQUENCE [LARGE SCALE GENOMIC DNA]</scope>
    <source>
        <strain evidence="8 10">NCTC12437</strain>
    </source>
</reference>
<dbReference type="NCBIfam" id="TIGR00668">
    <property type="entry name" value="apaH"/>
    <property type="match status" value="1"/>
</dbReference>
<dbReference type="OrthoDB" id="9807890at2"/>